<protein>
    <submittedName>
        <fullName evidence="1">Uncharacterized protein</fullName>
    </submittedName>
</protein>
<dbReference type="RefSeq" id="WP_264776958.1">
    <property type="nucleotide sequence ID" value="NZ_AP026560.1"/>
</dbReference>
<evidence type="ECO:0000313" key="2">
    <source>
        <dbReference type="Proteomes" id="UP001064971"/>
    </source>
</evidence>
<name>A0ABM8ABN6_9DEIO</name>
<proteinExistence type="predicted"/>
<accession>A0ABM8ABN6</accession>
<keyword evidence="2" id="KW-1185">Reference proteome</keyword>
<gene>
    <name evidence="1" type="ORF">DAETH_11430</name>
</gene>
<dbReference type="Proteomes" id="UP001064971">
    <property type="component" value="Chromosome"/>
</dbReference>
<organism evidence="1 2">
    <name type="scientific">Deinococcus aetherius</name>
    <dbReference type="NCBI Taxonomy" id="200252"/>
    <lineage>
        <taxon>Bacteria</taxon>
        <taxon>Thermotogati</taxon>
        <taxon>Deinococcota</taxon>
        <taxon>Deinococci</taxon>
        <taxon>Deinococcales</taxon>
        <taxon>Deinococcaceae</taxon>
        <taxon>Deinococcus</taxon>
    </lineage>
</organism>
<evidence type="ECO:0000313" key="1">
    <source>
        <dbReference type="EMBL" id="BDP41174.1"/>
    </source>
</evidence>
<reference evidence="1" key="1">
    <citation type="submission" date="2022-07" db="EMBL/GenBank/DDBJ databases">
        <title>Complete Genome Sequence of the Radioresistant Bacterium Deinococcus aetherius ST0316, Isolated from the Air Dust collected in Lower Stratosphere above Japan.</title>
        <authorList>
            <person name="Satoh K."/>
            <person name="Hagiwara K."/>
            <person name="Katsumata K."/>
            <person name="Kubo A."/>
            <person name="Yokobori S."/>
            <person name="Yamagishi A."/>
            <person name="Oono Y."/>
            <person name="Narumi I."/>
        </authorList>
    </citation>
    <scope>NUCLEOTIDE SEQUENCE</scope>
    <source>
        <strain evidence="1">ST0316</strain>
    </source>
</reference>
<sequence>MSLAPWPVTLATRQGWAVVADFEEVAIKRPDGLYWRVGSMYGNPQAALLTMAGKYAVVVGTGFIATDLSRFGEPIRDAEVWEKSAAVHCLAQPGVFWSFEAVYEPGEEGVVRLVADVYDKRAGIYELRLPDLTLTPLLTRSESPS</sequence>
<dbReference type="EMBL" id="AP026560">
    <property type="protein sequence ID" value="BDP41174.1"/>
    <property type="molecule type" value="Genomic_DNA"/>
</dbReference>